<name>A0A7H0FVW5_9GAMM</name>
<sequence length="60" mass="6648">MTAHAGERPVAESLEEEELFTAGTTKPLEMEPGERKGSHPNEAKDQAHPIGRMQKGKRNH</sequence>
<feature type="region of interest" description="Disordered" evidence="1">
    <location>
        <begin position="1"/>
        <end position="60"/>
    </location>
</feature>
<dbReference type="RefSeq" id="WP_187711624.1">
    <property type="nucleotide sequence ID" value="NZ_CP060820.1"/>
</dbReference>
<dbReference type="Proteomes" id="UP000516018">
    <property type="component" value="Chromosome"/>
</dbReference>
<dbReference type="AlphaFoldDB" id="A0A7H0FVW5"/>
<dbReference type="KEGG" id="lsx:H8B22_11880"/>
<evidence type="ECO:0000256" key="1">
    <source>
        <dbReference type="SAM" id="MobiDB-lite"/>
    </source>
</evidence>
<accession>A0A7H0FVW5</accession>
<protein>
    <submittedName>
        <fullName evidence="2">Uncharacterized protein</fullName>
    </submittedName>
</protein>
<organism evidence="2 3">
    <name type="scientific">Agrilutibacter terrestris</name>
    <dbReference type="NCBI Taxonomy" id="2865112"/>
    <lineage>
        <taxon>Bacteria</taxon>
        <taxon>Pseudomonadati</taxon>
        <taxon>Pseudomonadota</taxon>
        <taxon>Gammaproteobacteria</taxon>
        <taxon>Lysobacterales</taxon>
        <taxon>Lysobacteraceae</taxon>
        <taxon>Agrilutibacter</taxon>
    </lineage>
</organism>
<evidence type="ECO:0000313" key="3">
    <source>
        <dbReference type="Proteomes" id="UP000516018"/>
    </source>
</evidence>
<proteinExistence type="predicted"/>
<keyword evidence="3" id="KW-1185">Reference proteome</keyword>
<dbReference type="EMBL" id="CP060820">
    <property type="protein sequence ID" value="QNP40181.1"/>
    <property type="molecule type" value="Genomic_DNA"/>
</dbReference>
<feature type="compositionally biased region" description="Basic and acidic residues" evidence="1">
    <location>
        <begin position="28"/>
        <end position="47"/>
    </location>
</feature>
<feature type="compositionally biased region" description="Basic and acidic residues" evidence="1">
    <location>
        <begin position="1"/>
        <end position="10"/>
    </location>
</feature>
<reference evidence="2 3" key="1">
    <citation type="submission" date="2020-08" db="EMBL/GenBank/DDBJ databases">
        <title>Lysobacter sp. II4 sp. nov., isolated from soil.</title>
        <authorList>
            <person name="Woo C.Y."/>
            <person name="Kim J."/>
        </authorList>
    </citation>
    <scope>NUCLEOTIDE SEQUENCE [LARGE SCALE GENOMIC DNA]</scope>
    <source>
        <strain evidence="2 3">II4</strain>
    </source>
</reference>
<gene>
    <name evidence="2" type="ORF">H8B22_11880</name>
</gene>
<evidence type="ECO:0000313" key="2">
    <source>
        <dbReference type="EMBL" id="QNP40181.1"/>
    </source>
</evidence>